<dbReference type="PANTHER" id="PTHR37166">
    <property type="entry name" value="PROTEIN FLAG"/>
    <property type="match status" value="1"/>
</dbReference>
<gene>
    <name evidence="2" type="ORF">PF021_03375</name>
</gene>
<sequence>MEVKQTNVQSGINIASASNNYDNTSSAKTSNLKAQQTELEELKEKQDIEEQKKKLNELAQQLNKELNPLNTNVTFSFNEDIEGLYVTVSERDTNRVIRKIPSDEAMELMAKMKEVVGMIFDKQA</sequence>
<dbReference type="InterPro" id="IPR005186">
    <property type="entry name" value="FlaG"/>
</dbReference>
<protein>
    <submittedName>
        <fullName evidence="2">FlaG family protein</fullName>
    </submittedName>
</protein>
<dbReference type="RefSeq" id="WP_271021010.1">
    <property type="nucleotide sequence ID" value="NZ_JAQHXR010000002.1"/>
</dbReference>
<dbReference type="Proteomes" id="UP001210261">
    <property type="component" value="Unassembled WGS sequence"/>
</dbReference>
<proteinExistence type="predicted"/>
<feature type="region of interest" description="Disordered" evidence="1">
    <location>
        <begin position="1"/>
        <end position="46"/>
    </location>
</feature>
<organism evidence="2 3">
    <name type="scientific">Helicobacter ibis</name>
    <dbReference type="NCBI Taxonomy" id="2962633"/>
    <lineage>
        <taxon>Bacteria</taxon>
        <taxon>Pseudomonadati</taxon>
        <taxon>Campylobacterota</taxon>
        <taxon>Epsilonproteobacteria</taxon>
        <taxon>Campylobacterales</taxon>
        <taxon>Helicobacteraceae</taxon>
        <taxon>Helicobacter</taxon>
    </lineage>
</organism>
<name>A0ABT4VDM8_9HELI</name>
<keyword evidence="3" id="KW-1185">Reference proteome</keyword>
<dbReference type="Pfam" id="PF03646">
    <property type="entry name" value="FlaG"/>
    <property type="match status" value="1"/>
</dbReference>
<dbReference type="SUPFAM" id="SSF160214">
    <property type="entry name" value="FlaG-like"/>
    <property type="match status" value="1"/>
</dbReference>
<comment type="caution">
    <text evidence="2">The sequence shown here is derived from an EMBL/GenBank/DDBJ whole genome shotgun (WGS) entry which is preliminary data.</text>
</comment>
<evidence type="ECO:0000313" key="2">
    <source>
        <dbReference type="EMBL" id="MDA3968712.1"/>
    </source>
</evidence>
<evidence type="ECO:0000313" key="3">
    <source>
        <dbReference type="Proteomes" id="UP001210261"/>
    </source>
</evidence>
<reference evidence="2 3" key="1">
    <citation type="submission" date="2023-01" db="EMBL/GenBank/DDBJ databases">
        <title>Description of Helicobacter ibis sp. nov. isolated from faecal droppings of black-faced ibis (Theristicus melanopis).</title>
        <authorList>
            <person name="Lopez-Cantillo M."/>
            <person name="Vidal-Veuthey B."/>
            <person name="Mella A."/>
            <person name="De La Haba R."/>
            <person name="Collado L."/>
        </authorList>
    </citation>
    <scope>NUCLEOTIDE SEQUENCE [LARGE SCALE GENOMIC DNA]</scope>
    <source>
        <strain evidence="2 3">A82</strain>
    </source>
</reference>
<dbReference type="PANTHER" id="PTHR37166:SF1">
    <property type="entry name" value="PROTEIN FLAG"/>
    <property type="match status" value="1"/>
</dbReference>
<feature type="compositionally biased region" description="Polar residues" evidence="1">
    <location>
        <begin position="1"/>
        <end position="31"/>
    </location>
</feature>
<dbReference type="NCBIfam" id="NF006281">
    <property type="entry name" value="PRK08452.1"/>
    <property type="match status" value="1"/>
</dbReference>
<dbReference type="Gene3D" id="3.30.160.170">
    <property type="entry name" value="FlaG-like"/>
    <property type="match status" value="1"/>
</dbReference>
<dbReference type="InterPro" id="IPR035924">
    <property type="entry name" value="FlaG-like_sf"/>
</dbReference>
<evidence type="ECO:0000256" key="1">
    <source>
        <dbReference type="SAM" id="MobiDB-lite"/>
    </source>
</evidence>
<accession>A0ABT4VDM8</accession>
<dbReference type="EMBL" id="JAQHXR010000002">
    <property type="protein sequence ID" value="MDA3968712.1"/>
    <property type="molecule type" value="Genomic_DNA"/>
</dbReference>